<reference evidence="2 3" key="1">
    <citation type="journal article" date="2023" name="Hortic Res">
        <title>Pangenome of water caltrop reveals structural variations and asymmetric subgenome divergence after allopolyploidization.</title>
        <authorList>
            <person name="Zhang X."/>
            <person name="Chen Y."/>
            <person name="Wang L."/>
            <person name="Yuan Y."/>
            <person name="Fang M."/>
            <person name="Shi L."/>
            <person name="Lu R."/>
            <person name="Comes H.P."/>
            <person name="Ma Y."/>
            <person name="Chen Y."/>
            <person name="Huang G."/>
            <person name="Zhou Y."/>
            <person name="Zheng Z."/>
            <person name="Qiu Y."/>
        </authorList>
    </citation>
    <scope>NUCLEOTIDE SEQUENCE [LARGE SCALE GENOMIC DNA]</scope>
    <source>
        <tissue evidence="2">Roots</tissue>
    </source>
</reference>
<dbReference type="AlphaFoldDB" id="A0AAN7GKC6"/>
<evidence type="ECO:0000256" key="1">
    <source>
        <dbReference type="SAM" id="Phobius"/>
    </source>
</evidence>
<keyword evidence="1" id="KW-0812">Transmembrane</keyword>
<comment type="caution">
    <text evidence="2">The sequence shown here is derived from an EMBL/GenBank/DDBJ whole genome shotgun (WGS) entry which is preliminary data.</text>
</comment>
<organism evidence="2 3">
    <name type="scientific">Trapa incisa</name>
    <dbReference type="NCBI Taxonomy" id="236973"/>
    <lineage>
        <taxon>Eukaryota</taxon>
        <taxon>Viridiplantae</taxon>
        <taxon>Streptophyta</taxon>
        <taxon>Embryophyta</taxon>
        <taxon>Tracheophyta</taxon>
        <taxon>Spermatophyta</taxon>
        <taxon>Magnoliopsida</taxon>
        <taxon>eudicotyledons</taxon>
        <taxon>Gunneridae</taxon>
        <taxon>Pentapetalae</taxon>
        <taxon>rosids</taxon>
        <taxon>malvids</taxon>
        <taxon>Myrtales</taxon>
        <taxon>Lythraceae</taxon>
        <taxon>Trapa</taxon>
    </lineage>
</organism>
<evidence type="ECO:0000313" key="3">
    <source>
        <dbReference type="Proteomes" id="UP001345219"/>
    </source>
</evidence>
<keyword evidence="1" id="KW-1133">Transmembrane helix</keyword>
<proteinExistence type="predicted"/>
<dbReference type="Proteomes" id="UP001345219">
    <property type="component" value="Chromosome 10"/>
</dbReference>
<name>A0AAN7GKC6_9MYRT</name>
<accession>A0AAN7GKC6</accession>
<sequence length="88" mass="9463">MSQAWAGFNENSFGRLNKSLYFCKFSFHVSASAGSRGFTSSSMLLLLFGILTSGLVSCSGLSWKTCFSPGGDKNSWFEGGPAGFRRVS</sequence>
<keyword evidence="3" id="KW-1185">Reference proteome</keyword>
<protein>
    <submittedName>
        <fullName evidence="2">Uncharacterized protein</fullName>
    </submittedName>
</protein>
<feature type="transmembrane region" description="Helical" evidence="1">
    <location>
        <begin position="43"/>
        <end position="63"/>
    </location>
</feature>
<dbReference type="EMBL" id="JAXIOK010000021">
    <property type="protein sequence ID" value="KAK4745801.1"/>
    <property type="molecule type" value="Genomic_DNA"/>
</dbReference>
<keyword evidence="1" id="KW-0472">Membrane</keyword>
<evidence type="ECO:0000313" key="2">
    <source>
        <dbReference type="EMBL" id="KAK4745801.1"/>
    </source>
</evidence>
<gene>
    <name evidence="2" type="ORF">SAY87_012113</name>
</gene>